<keyword evidence="3" id="KW-0863">Zinc-finger</keyword>
<gene>
    <name evidence="11" type="ORF">SVUK_LOCUS7358</name>
</gene>
<dbReference type="PANTHER" id="PTHR46397:SF5">
    <property type="entry name" value="NUCLEAR HORMONE RECEPTOR FAMILY MEMBER NHR-20"/>
    <property type="match status" value="1"/>
</dbReference>
<dbReference type="SUPFAM" id="SSF57716">
    <property type="entry name" value="Glucocorticoid receptor-like (DNA-binding domain)"/>
    <property type="match status" value="1"/>
</dbReference>
<dbReference type="Pfam" id="PF00105">
    <property type="entry name" value="zf-C4"/>
    <property type="match status" value="1"/>
</dbReference>
<dbReference type="PANTHER" id="PTHR46397">
    <property type="entry name" value="NUCLEAR HORMONE RECEPTOR FAMILY-RELATED"/>
    <property type="match status" value="1"/>
</dbReference>
<evidence type="ECO:0000313" key="11">
    <source>
        <dbReference type="EMBL" id="VDM72360.1"/>
    </source>
</evidence>
<dbReference type="PRINTS" id="PR00047">
    <property type="entry name" value="STROIDFINGER"/>
</dbReference>
<dbReference type="InterPro" id="IPR013088">
    <property type="entry name" value="Znf_NHR/GATA"/>
</dbReference>
<dbReference type="GO" id="GO:0003700">
    <property type="term" value="F:DNA-binding transcription factor activity"/>
    <property type="evidence" value="ECO:0007669"/>
    <property type="project" value="InterPro"/>
</dbReference>
<keyword evidence="9" id="KW-0539">Nucleus</keyword>
<feature type="domain" description="Nuclear receptor" evidence="10">
    <location>
        <begin position="21"/>
        <end position="97"/>
    </location>
</feature>
<dbReference type="Proteomes" id="UP000270094">
    <property type="component" value="Unassembled WGS sequence"/>
</dbReference>
<evidence type="ECO:0000313" key="12">
    <source>
        <dbReference type="Proteomes" id="UP000270094"/>
    </source>
</evidence>
<evidence type="ECO:0000259" key="10">
    <source>
        <dbReference type="PROSITE" id="PS51030"/>
    </source>
</evidence>
<dbReference type="PROSITE" id="PS00031">
    <property type="entry name" value="NUCLEAR_REC_DBD_1"/>
    <property type="match status" value="1"/>
</dbReference>
<evidence type="ECO:0000256" key="3">
    <source>
        <dbReference type="ARBA" id="ARBA00022771"/>
    </source>
</evidence>
<evidence type="ECO:0000256" key="5">
    <source>
        <dbReference type="ARBA" id="ARBA00023015"/>
    </source>
</evidence>
<reference evidence="11 12" key="1">
    <citation type="submission" date="2018-11" db="EMBL/GenBank/DDBJ databases">
        <authorList>
            <consortium name="Pathogen Informatics"/>
        </authorList>
    </citation>
    <scope>NUCLEOTIDE SEQUENCE [LARGE SCALE GENOMIC DNA]</scope>
</reference>
<name>A0A3P7IH93_STRVU</name>
<protein>
    <recommendedName>
        <fullName evidence="10">Nuclear receptor domain-containing protein</fullName>
    </recommendedName>
</protein>
<evidence type="ECO:0000256" key="8">
    <source>
        <dbReference type="ARBA" id="ARBA00023170"/>
    </source>
</evidence>
<evidence type="ECO:0000256" key="4">
    <source>
        <dbReference type="ARBA" id="ARBA00022833"/>
    </source>
</evidence>
<evidence type="ECO:0000256" key="2">
    <source>
        <dbReference type="ARBA" id="ARBA00022723"/>
    </source>
</evidence>
<accession>A0A3P7IH93</accession>
<dbReference type="PROSITE" id="PS51030">
    <property type="entry name" value="NUCLEAR_REC_DBD_2"/>
    <property type="match status" value="1"/>
</dbReference>
<evidence type="ECO:0000256" key="7">
    <source>
        <dbReference type="ARBA" id="ARBA00023163"/>
    </source>
</evidence>
<dbReference type="OrthoDB" id="5799427at2759"/>
<keyword evidence="12" id="KW-1185">Reference proteome</keyword>
<organism evidence="11 12">
    <name type="scientific">Strongylus vulgaris</name>
    <name type="common">Blood worm</name>
    <dbReference type="NCBI Taxonomy" id="40348"/>
    <lineage>
        <taxon>Eukaryota</taxon>
        <taxon>Metazoa</taxon>
        <taxon>Ecdysozoa</taxon>
        <taxon>Nematoda</taxon>
        <taxon>Chromadorea</taxon>
        <taxon>Rhabditida</taxon>
        <taxon>Rhabditina</taxon>
        <taxon>Rhabditomorpha</taxon>
        <taxon>Strongyloidea</taxon>
        <taxon>Strongylidae</taxon>
        <taxon>Strongylus</taxon>
    </lineage>
</organism>
<dbReference type="GO" id="GO:0043565">
    <property type="term" value="F:sequence-specific DNA binding"/>
    <property type="evidence" value="ECO:0007669"/>
    <property type="project" value="InterPro"/>
</dbReference>
<evidence type="ECO:0000256" key="1">
    <source>
        <dbReference type="ARBA" id="ARBA00005993"/>
    </source>
</evidence>
<comment type="similarity">
    <text evidence="1">Belongs to the nuclear hormone receptor family.</text>
</comment>
<keyword evidence="7" id="KW-0804">Transcription</keyword>
<keyword evidence="2" id="KW-0479">Metal-binding</keyword>
<dbReference type="Gene3D" id="3.30.50.10">
    <property type="entry name" value="Erythroid Transcription Factor GATA-1, subunit A"/>
    <property type="match status" value="1"/>
</dbReference>
<sequence>MNRSSPATMNIITAAELKNEDHRCLVCGAQATGFHFDAQSCSACAAFFRRTVSLKKKFICIANRSDCQVHYTMHQICRACRFEKCLKAGMNRDGMCS</sequence>
<keyword evidence="8" id="KW-0675">Receptor</keyword>
<keyword evidence="6" id="KW-0238">DNA-binding</keyword>
<dbReference type="AlphaFoldDB" id="A0A3P7IH93"/>
<keyword evidence="5" id="KW-0805">Transcription regulation</keyword>
<keyword evidence="4" id="KW-0862">Zinc</keyword>
<dbReference type="InterPro" id="IPR001628">
    <property type="entry name" value="Znf_hrmn_rcpt"/>
</dbReference>
<proteinExistence type="inferred from homology"/>
<dbReference type="SMART" id="SM00399">
    <property type="entry name" value="ZnF_C4"/>
    <property type="match status" value="1"/>
</dbReference>
<evidence type="ECO:0000256" key="6">
    <source>
        <dbReference type="ARBA" id="ARBA00023125"/>
    </source>
</evidence>
<dbReference type="EMBL" id="UYYB01025010">
    <property type="protein sequence ID" value="VDM72360.1"/>
    <property type="molecule type" value="Genomic_DNA"/>
</dbReference>
<evidence type="ECO:0000256" key="9">
    <source>
        <dbReference type="ARBA" id="ARBA00023242"/>
    </source>
</evidence>
<dbReference type="GO" id="GO:0008270">
    <property type="term" value="F:zinc ion binding"/>
    <property type="evidence" value="ECO:0007669"/>
    <property type="project" value="UniProtKB-KW"/>
</dbReference>